<keyword evidence="3" id="KW-1185">Reference proteome</keyword>
<dbReference type="EMBL" id="JAWDIP010000003">
    <property type="protein sequence ID" value="MDY0395796.1"/>
    <property type="molecule type" value="Genomic_DNA"/>
</dbReference>
<evidence type="ECO:0000256" key="1">
    <source>
        <dbReference type="SAM" id="Phobius"/>
    </source>
</evidence>
<feature type="transmembrane region" description="Helical" evidence="1">
    <location>
        <begin position="137"/>
        <end position="158"/>
    </location>
</feature>
<evidence type="ECO:0000313" key="3">
    <source>
        <dbReference type="Proteomes" id="UP001281447"/>
    </source>
</evidence>
<gene>
    <name evidence="2" type="ORF">RWE15_17010</name>
</gene>
<feature type="transmembrane region" description="Helical" evidence="1">
    <location>
        <begin position="165"/>
        <end position="185"/>
    </location>
</feature>
<organism evidence="2 3">
    <name type="scientific">Tigheibacillus halophilus</name>
    <dbReference type="NCBI Taxonomy" id="361280"/>
    <lineage>
        <taxon>Bacteria</taxon>
        <taxon>Bacillati</taxon>
        <taxon>Bacillota</taxon>
        <taxon>Bacilli</taxon>
        <taxon>Bacillales</taxon>
        <taxon>Bacillaceae</taxon>
        <taxon>Tigheibacillus</taxon>
    </lineage>
</organism>
<feature type="transmembrane region" description="Helical" evidence="1">
    <location>
        <begin position="21"/>
        <end position="42"/>
    </location>
</feature>
<reference evidence="2 3" key="1">
    <citation type="submission" date="2023-10" db="EMBL/GenBank/DDBJ databases">
        <title>Virgibacillus halophilus 5B73C genome.</title>
        <authorList>
            <person name="Miliotis G."/>
            <person name="Sengupta P."/>
            <person name="Hameed A."/>
            <person name="Chuvochina M."/>
            <person name="Mcdonagh F."/>
            <person name="Simpson A.C."/>
            <person name="Singh N.K."/>
            <person name="Rekha P.D."/>
            <person name="Raman K."/>
            <person name="Hugenholtz P."/>
            <person name="Venkateswaran K."/>
        </authorList>
    </citation>
    <scope>NUCLEOTIDE SEQUENCE [LARGE SCALE GENOMIC DNA]</scope>
    <source>
        <strain evidence="2 3">5B73C</strain>
    </source>
</reference>
<name>A0ABU5C8X9_9BACI</name>
<dbReference type="Proteomes" id="UP001281447">
    <property type="component" value="Unassembled WGS sequence"/>
</dbReference>
<feature type="transmembrane region" description="Helical" evidence="1">
    <location>
        <begin position="191"/>
        <end position="211"/>
    </location>
</feature>
<keyword evidence="1" id="KW-1133">Transmembrane helix</keyword>
<proteinExistence type="predicted"/>
<keyword evidence="1" id="KW-0472">Membrane</keyword>
<evidence type="ECO:0000313" key="2">
    <source>
        <dbReference type="EMBL" id="MDY0395796.1"/>
    </source>
</evidence>
<keyword evidence="1" id="KW-0812">Transmembrane</keyword>
<comment type="caution">
    <text evidence="2">The sequence shown here is derived from an EMBL/GenBank/DDBJ whole genome shotgun (WGS) entry which is preliminary data.</text>
</comment>
<feature type="transmembrane region" description="Helical" evidence="1">
    <location>
        <begin position="86"/>
        <end position="104"/>
    </location>
</feature>
<accession>A0ABU5C8X9</accession>
<protein>
    <submittedName>
        <fullName evidence="2">Uncharacterized protein</fullName>
    </submittedName>
</protein>
<sequence>MGRQIKGLLYFFITDSIKALTIFWGILTGTIIISTIIAFAIVDVADTKMIFAIPAVLYIFCAIYGFKVAANLIPFSIRMGATRKNIFISLGIFFLGLAIFKAILGSTIQTAFTYLNRAFGIDTYAFLHPAQLLSDTWLTRVAIDTSMMFCILSVLFLLGFIYYRYGLFAGGTIPAIMFIVLLLGISKGWILDYLVHLSNTLTLGYFFWSICHRGFDIYDKLVYDQKCYSSEIITHIKKKHLTLTQFIAAQYQMLFQLRLGAALLC</sequence>
<feature type="transmembrane region" description="Helical" evidence="1">
    <location>
        <begin position="48"/>
        <end position="66"/>
    </location>
</feature>